<dbReference type="Pfam" id="PF00651">
    <property type="entry name" value="BTB"/>
    <property type="match status" value="1"/>
</dbReference>
<accession>A0A914YVR0</accession>
<feature type="domain" description="BTB" evidence="2">
    <location>
        <begin position="28"/>
        <end position="94"/>
    </location>
</feature>
<sequence>MDVKSIFYKMQLKRFELFKEQDYENGDFDVIFEIDGKKLYANRYVLCSISDTFKSMLSERWTKKDEPIILGGYRYEDFYQFLSFIYAAKCKLTDENIFAMVDIAEYYAVEAFKDACDEYLSAMKYDINTISEIMECANKYLLIKLKTKLIQNVDQHFFELIDPNYFLNVKKFVINYFLSCERNRYREEKLFEAVYNWAEKHASIKHNSSIIELGSSLKEVIKEEMTEFLPKFDFILMSHKFLLQFVVTKCGHLFSHEDLGAILLENYNKEAKTQVKLLDSDCLHLDSDDEDDEEEEHVSEDEEEEVGEEEESENEEYEGLQLNLYGEEDAAVVAARRLLSAFLLQDSSDEEV</sequence>
<dbReference type="PANTHER" id="PTHR45632">
    <property type="entry name" value="LD33804P"/>
    <property type="match status" value="1"/>
</dbReference>
<evidence type="ECO:0000256" key="1">
    <source>
        <dbReference type="SAM" id="MobiDB-lite"/>
    </source>
</evidence>
<reference evidence="4" key="1">
    <citation type="submission" date="2022-11" db="UniProtKB">
        <authorList>
            <consortium name="WormBaseParasite"/>
        </authorList>
    </citation>
    <scope>IDENTIFICATION</scope>
</reference>
<feature type="region of interest" description="Disordered" evidence="1">
    <location>
        <begin position="284"/>
        <end position="321"/>
    </location>
</feature>
<dbReference type="InterPro" id="IPR000210">
    <property type="entry name" value="BTB/POZ_dom"/>
</dbReference>
<feature type="compositionally biased region" description="Acidic residues" evidence="1">
    <location>
        <begin position="287"/>
        <end position="318"/>
    </location>
</feature>
<dbReference type="CDD" id="cd18186">
    <property type="entry name" value="BTB_POZ_ZBTB_KLHL-like"/>
    <property type="match status" value="1"/>
</dbReference>
<dbReference type="Gene3D" id="1.25.40.420">
    <property type="match status" value="1"/>
</dbReference>
<keyword evidence="3" id="KW-1185">Reference proteome</keyword>
<dbReference type="AlphaFoldDB" id="A0A914YVR0"/>
<dbReference type="WBParaSite" id="PSU_v2.g4067.t1">
    <property type="protein sequence ID" value="PSU_v2.g4067.t1"/>
    <property type="gene ID" value="PSU_v2.g4067"/>
</dbReference>
<dbReference type="Proteomes" id="UP000887577">
    <property type="component" value="Unplaced"/>
</dbReference>
<organism evidence="3 4">
    <name type="scientific">Panagrolaimus superbus</name>
    <dbReference type="NCBI Taxonomy" id="310955"/>
    <lineage>
        <taxon>Eukaryota</taxon>
        <taxon>Metazoa</taxon>
        <taxon>Ecdysozoa</taxon>
        <taxon>Nematoda</taxon>
        <taxon>Chromadorea</taxon>
        <taxon>Rhabditida</taxon>
        <taxon>Tylenchina</taxon>
        <taxon>Panagrolaimomorpha</taxon>
        <taxon>Panagrolaimoidea</taxon>
        <taxon>Panagrolaimidae</taxon>
        <taxon>Panagrolaimus</taxon>
    </lineage>
</organism>
<name>A0A914YVR0_9BILA</name>
<evidence type="ECO:0000313" key="3">
    <source>
        <dbReference type="Proteomes" id="UP000887577"/>
    </source>
</evidence>
<protein>
    <submittedName>
        <fullName evidence="4">BTB domain-containing protein</fullName>
    </submittedName>
</protein>
<dbReference type="SUPFAM" id="SSF54695">
    <property type="entry name" value="POZ domain"/>
    <property type="match status" value="1"/>
</dbReference>
<dbReference type="PROSITE" id="PS50097">
    <property type="entry name" value="BTB"/>
    <property type="match status" value="1"/>
</dbReference>
<dbReference type="Pfam" id="PF07707">
    <property type="entry name" value="BACK"/>
    <property type="match status" value="1"/>
</dbReference>
<proteinExistence type="predicted"/>
<dbReference type="Gene3D" id="3.30.710.10">
    <property type="entry name" value="Potassium Channel Kv1.1, Chain A"/>
    <property type="match status" value="1"/>
</dbReference>
<dbReference type="InterPro" id="IPR011333">
    <property type="entry name" value="SKP1/BTB/POZ_sf"/>
</dbReference>
<evidence type="ECO:0000313" key="4">
    <source>
        <dbReference type="WBParaSite" id="PSU_v2.g4067.t1"/>
    </source>
</evidence>
<dbReference type="SMART" id="SM00225">
    <property type="entry name" value="BTB"/>
    <property type="match status" value="1"/>
</dbReference>
<evidence type="ECO:0000259" key="2">
    <source>
        <dbReference type="PROSITE" id="PS50097"/>
    </source>
</evidence>
<dbReference type="InterPro" id="IPR011705">
    <property type="entry name" value="BACK"/>
</dbReference>